<sequence>MSSHTPDIEQHPDVTAMRRKYDQVAETPMAQGADGIVFLGGMYLALSPWIVGFTGHDSMMMSNLLSGLAIAVLAIGFVAAYGNLHGIAWVAPLLGIWAIVSPWLVDGGSPAGEVIASNVIVGAVILLCSLAMISTGMRRMRS</sequence>
<keyword evidence="1" id="KW-1133">Transmembrane helix</keyword>
<dbReference type="OrthoDB" id="3638638at2"/>
<dbReference type="Pfam" id="PF03779">
    <property type="entry name" value="SPW"/>
    <property type="match status" value="1"/>
</dbReference>
<feature type="transmembrane region" description="Helical" evidence="1">
    <location>
        <begin position="60"/>
        <end position="80"/>
    </location>
</feature>
<keyword evidence="4" id="KW-1185">Reference proteome</keyword>
<reference evidence="3 4" key="1">
    <citation type="submission" date="2018-06" db="EMBL/GenBank/DDBJ databases">
        <title>Phytoactinopolyspora halophila sp. nov., a novel halophilic actinomycete isolated from a saline soil in China.</title>
        <authorList>
            <person name="Tang S.-K."/>
        </authorList>
    </citation>
    <scope>NUCLEOTIDE SEQUENCE [LARGE SCALE GENOMIC DNA]</scope>
    <source>
        <strain evidence="3 4">YIM 96934</strain>
    </source>
</reference>
<feature type="domain" description="SPW repeat-containing integral membrane" evidence="2">
    <location>
        <begin position="34"/>
        <end position="130"/>
    </location>
</feature>
<dbReference type="Proteomes" id="UP000250462">
    <property type="component" value="Unassembled WGS sequence"/>
</dbReference>
<dbReference type="EMBL" id="QMIG01000048">
    <property type="protein sequence ID" value="RAW09279.1"/>
    <property type="molecule type" value="Genomic_DNA"/>
</dbReference>
<evidence type="ECO:0000313" key="3">
    <source>
        <dbReference type="EMBL" id="RAW09279.1"/>
    </source>
</evidence>
<evidence type="ECO:0000313" key="4">
    <source>
        <dbReference type="Proteomes" id="UP000250462"/>
    </source>
</evidence>
<dbReference type="AlphaFoldDB" id="A0A329QC02"/>
<evidence type="ECO:0000256" key="1">
    <source>
        <dbReference type="SAM" id="Phobius"/>
    </source>
</evidence>
<keyword evidence="1" id="KW-0472">Membrane</keyword>
<dbReference type="RefSeq" id="WP_112260504.1">
    <property type="nucleotide sequence ID" value="NZ_QMIG01000048.1"/>
</dbReference>
<name>A0A329QC02_9ACTN</name>
<organism evidence="3 4">
    <name type="scientific">Phytoactinopolyspora halophila</name>
    <dbReference type="NCBI Taxonomy" id="1981511"/>
    <lineage>
        <taxon>Bacteria</taxon>
        <taxon>Bacillati</taxon>
        <taxon>Actinomycetota</taxon>
        <taxon>Actinomycetes</taxon>
        <taxon>Jiangellales</taxon>
        <taxon>Jiangellaceae</taxon>
        <taxon>Phytoactinopolyspora</taxon>
    </lineage>
</organism>
<accession>A0A329QC02</accession>
<feature type="transmembrane region" description="Helical" evidence="1">
    <location>
        <begin position="111"/>
        <end position="133"/>
    </location>
</feature>
<evidence type="ECO:0000259" key="2">
    <source>
        <dbReference type="Pfam" id="PF03779"/>
    </source>
</evidence>
<feature type="transmembrane region" description="Helical" evidence="1">
    <location>
        <begin position="36"/>
        <end position="54"/>
    </location>
</feature>
<proteinExistence type="predicted"/>
<keyword evidence="1" id="KW-0812">Transmembrane</keyword>
<protein>
    <recommendedName>
        <fullName evidence="2">SPW repeat-containing integral membrane domain-containing protein</fullName>
    </recommendedName>
</protein>
<comment type="caution">
    <text evidence="3">The sequence shown here is derived from an EMBL/GenBank/DDBJ whole genome shotgun (WGS) entry which is preliminary data.</text>
</comment>
<feature type="transmembrane region" description="Helical" evidence="1">
    <location>
        <begin position="87"/>
        <end position="105"/>
    </location>
</feature>
<gene>
    <name evidence="3" type="ORF">DPM12_22020</name>
</gene>
<dbReference type="InterPro" id="IPR005530">
    <property type="entry name" value="SPW"/>
</dbReference>